<dbReference type="CDD" id="cd06558">
    <property type="entry name" value="crotonase-like"/>
    <property type="match status" value="1"/>
</dbReference>
<accession>A0A1D8NQD1</accession>
<dbReference type="Gene3D" id="3.90.226.10">
    <property type="entry name" value="2-enoyl-CoA Hydratase, Chain A, domain 1"/>
    <property type="match status" value="1"/>
</dbReference>
<gene>
    <name evidence="1" type="ORF">YALI1_F36290g</name>
</gene>
<dbReference type="eggNOG" id="ENOG502QS1J">
    <property type="taxonomic scope" value="Eukaryota"/>
</dbReference>
<dbReference type="GO" id="GO:0006635">
    <property type="term" value="P:fatty acid beta-oxidation"/>
    <property type="evidence" value="ECO:0007669"/>
    <property type="project" value="TreeGrafter"/>
</dbReference>
<dbReference type="Proteomes" id="UP000182444">
    <property type="component" value="Chromosome 1F"/>
</dbReference>
<dbReference type="VEuPathDB" id="FungiDB:YALI0_F28567g"/>
<dbReference type="RefSeq" id="XP_505996.1">
    <property type="nucleotide sequence ID" value="XM_505996.3"/>
</dbReference>
<organism evidence="1 2">
    <name type="scientific">Yarrowia lipolytica</name>
    <name type="common">Candida lipolytica</name>
    <dbReference type="NCBI Taxonomy" id="4952"/>
    <lineage>
        <taxon>Eukaryota</taxon>
        <taxon>Fungi</taxon>
        <taxon>Dikarya</taxon>
        <taxon>Ascomycota</taxon>
        <taxon>Saccharomycotina</taxon>
        <taxon>Dipodascomycetes</taxon>
        <taxon>Dipodascales</taxon>
        <taxon>Dipodascales incertae sedis</taxon>
        <taxon>Yarrowia</taxon>
    </lineage>
</organism>
<dbReference type="KEGG" id="yli:2908537"/>
<protein>
    <submittedName>
        <fullName evidence="1">Uncharacterized protein</fullName>
    </submittedName>
</protein>
<dbReference type="InterPro" id="IPR029045">
    <property type="entry name" value="ClpP/crotonase-like_dom_sf"/>
</dbReference>
<dbReference type="SUPFAM" id="SSF52096">
    <property type="entry name" value="ClpP/crotonase"/>
    <property type="match status" value="1"/>
</dbReference>
<reference evidence="1 2" key="1">
    <citation type="journal article" date="2016" name="PLoS ONE">
        <title>Sequence Assembly of Yarrowia lipolytica Strain W29/CLIB89 Shows Transposable Element Diversity.</title>
        <authorList>
            <person name="Magnan C."/>
            <person name="Yu J."/>
            <person name="Chang I."/>
            <person name="Jahn E."/>
            <person name="Kanomata Y."/>
            <person name="Wu J."/>
            <person name="Zeller M."/>
            <person name="Oakes M."/>
            <person name="Baldi P."/>
            <person name="Sandmeyer S."/>
        </authorList>
    </citation>
    <scope>NUCLEOTIDE SEQUENCE [LARGE SCALE GENOMIC DNA]</scope>
    <source>
        <strain evidence="2">CLIB89(W29)</strain>
    </source>
</reference>
<dbReference type="PANTHER" id="PTHR11941">
    <property type="entry name" value="ENOYL-COA HYDRATASE-RELATED"/>
    <property type="match status" value="1"/>
</dbReference>
<proteinExistence type="predicted"/>
<dbReference type="PANTHER" id="PTHR11941:SF75">
    <property type="entry name" value="ENOYL-COA HYDRATASE_ISOMERASE FAMILY PROTEIN"/>
    <property type="match status" value="1"/>
</dbReference>
<dbReference type="AlphaFoldDB" id="A0A1D8NQD1"/>
<dbReference type="OrthoDB" id="1696280at2759"/>
<dbReference type="GO" id="GO:0004165">
    <property type="term" value="F:delta(3)-delta(2)-enoyl-CoA isomerase activity"/>
    <property type="evidence" value="ECO:0007669"/>
    <property type="project" value="TreeGrafter"/>
</dbReference>
<evidence type="ECO:0000313" key="1">
    <source>
        <dbReference type="EMBL" id="AOW07841.1"/>
    </source>
</evidence>
<evidence type="ECO:0000313" key="2">
    <source>
        <dbReference type="Proteomes" id="UP000182444"/>
    </source>
</evidence>
<dbReference type="GeneID" id="2908537"/>
<sequence length="270" mass="30618">MPAERTLLASFPLPKKGETQPDDKKLLSLYDTEDYYLIEFHSPKDNRLSNVFIDAFVEALHYLLATKEDEPKPLVTTSAIPKFYSNGLDLEAAMKTDRFFERYLGRLQRSLLEFPWPTIAYVNGHAFAGGFILANSHDFKVQNDKKGWLCMNEIEFDAPLIGQLMSIHAHQYGPVIGRKITMMGHRFTAAEALKDGIIDAAGGWDEVEEIVAKVRNSVGKNSYGQMRMTMFAPVLDHCINYYEEEARDVARQAAARDHQAARIEEVKAKL</sequence>
<dbReference type="FunFam" id="3.90.226.10:FF:000081">
    <property type="entry name" value="Enoyl-CoA hydratase/isomerase"/>
    <property type="match status" value="1"/>
</dbReference>
<dbReference type="Pfam" id="PF00378">
    <property type="entry name" value="ECH_1"/>
    <property type="match status" value="1"/>
</dbReference>
<name>A0A1D8NQD1_YARLL</name>
<dbReference type="VEuPathDB" id="FungiDB:YALI1_F36290g"/>
<dbReference type="GO" id="GO:0005777">
    <property type="term" value="C:peroxisome"/>
    <property type="evidence" value="ECO:0007669"/>
    <property type="project" value="TreeGrafter"/>
</dbReference>
<dbReference type="InterPro" id="IPR001753">
    <property type="entry name" value="Enoyl-CoA_hydra/iso"/>
</dbReference>
<dbReference type="EMBL" id="CP017558">
    <property type="protein sequence ID" value="AOW07841.1"/>
    <property type="molecule type" value="Genomic_DNA"/>
</dbReference>